<comment type="caution">
    <text evidence="1">The sequence shown here is derived from an EMBL/GenBank/DDBJ whole genome shotgun (WGS) entry which is preliminary data.</text>
</comment>
<evidence type="ECO:0000313" key="2">
    <source>
        <dbReference type="Proteomes" id="UP000192277"/>
    </source>
</evidence>
<dbReference type="RefSeq" id="WP_014222121.1">
    <property type="nucleotide sequence ID" value="NZ_LWBO01000022.1"/>
</dbReference>
<reference evidence="1 2" key="1">
    <citation type="submission" date="2016-04" db="EMBL/GenBank/DDBJ databases">
        <authorList>
            <person name="Chen L."/>
            <person name="Zhuang W."/>
            <person name="Wang G."/>
        </authorList>
    </citation>
    <scope>NUCLEOTIDE SEQUENCE [LARGE SCALE GENOMIC DNA]</scope>
    <source>
        <strain evidence="2">GR20</strain>
    </source>
</reference>
<proteinExistence type="predicted"/>
<organism evidence="1 2">
    <name type="scientific">Niastella koreensis</name>
    <dbReference type="NCBI Taxonomy" id="354356"/>
    <lineage>
        <taxon>Bacteria</taxon>
        <taxon>Pseudomonadati</taxon>
        <taxon>Bacteroidota</taxon>
        <taxon>Chitinophagia</taxon>
        <taxon>Chitinophagales</taxon>
        <taxon>Chitinophagaceae</taxon>
        <taxon>Niastella</taxon>
    </lineage>
</organism>
<accession>A0ABX3NTT1</accession>
<gene>
    <name evidence="1" type="ORF">A4D02_34610</name>
</gene>
<name>A0ABX3NTT1_9BACT</name>
<sequence>MKYKFSFTLICAFYSLVAMPQKNESIIDSLLEKKITVSGFCLCRTTITDLKKIDKDLKRVNVEEMDLCNDGFTQDVRFENQKGYYSTSYPGIIFQKDNDNDFISKIRLTKDFIGKLPDGTFINMKDLQAKDILKIYPNFDIWRSRGCSDYWNLTNDTLSFLLKSIRTKNLNTRLIKLII</sequence>
<dbReference type="Proteomes" id="UP000192277">
    <property type="component" value="Unassembled WGS sequence"/>
</dbReference>
<protein>
    <submittedName>
        <fullName evidence="1">Uncharacterized protein</fullName>
    </submittedName>
</protein>
<keyword evidence="2" id="KW-1185">Reference proteome</keyword>
<evidence type="ECO:0000313" key="1">
    <source>
        <dbReference type="EMBL" id="OQP45085.1"/>
    </source>
</evidence>
<dbReference type="EMBL" id="LWBO01000022">
    <property type="protein sequence ID" value="OQP45085.1"/>
    <property type="molecule type" value="Genomic_DNA"/>
</dbReference>